<comment type="similarity">
    <text evidence="1">Belongs to the peptidase C1 family.</text>
</comment>
<evidence type="ECO:0000256" key="3">
    <source>
        <dbReference type="ARBA" id="ARBA00022801"/>
    </source>
</evidence>
<organism evidence="10 11">
    <name type="scientific">Polyplax serrata</name>
    <name type="common">Common mouse louse</name>
    <dbReference type="NCBI Taxonomy" id="468196"/>
    <lineage>
        <taxon>Eukaryota</taxon>
        <taxon>Metazoa</taxon>
        <taxon>Ecdysozoa</taxon>
        <taxon>Arthropoda</taxon>
        <taxon>Hexapoda</taxon>
        <taxon>Insecta</taxon>
        <taxon>Pterygota</taxon>
        <taxon>Neoptera</taxon>
        <taxon>Paraneoptera</taxon>
        <taxon>Psocodea</taxon>
        <taxon>Troctomorpha</taxon>
        <taxon>Phthiraptera</taxon>
        <taxon>Anoplura</taxon>
        <taxon>Polyplacidae</taxon>
        <taxon>Polyplax</taxon>
    </lineage>
</organism>
<dbReference type="InterPro" id="IPR038765">
    <property type="entry name" value="Papain-like_cys_pep_sf"/>
</dbReference>
<proteinExistence type="inferred from homology"/>
<keyword evidence="2" id="KW-0645">Protease</keyword>
<evidence type="ECO:0000256" key="4">
    <source>
        <dbReference type="ARBA" id="ARBA00022807"/>
    </source>
</evidence>
<evidence type="ECO:0000256" key="1">
    <source>
        <dbReference type="ARBA" id="ARBA00008455"/>
    </source>
</evidence>
<dbReference type="Pfam" id="PF08246">
    <property type="entry name" value="Inhibitor_I29"/>
    <property type="match status" value="1"/>
</dbReference>
<dbReference type="InterPro" id="IPR000668">
    <property type="entry name" value="Peptidase_C1A_C"/>
</dbReference>
<accession>A0ABR1BHN7</accession>
<dbReference type="PROSITE" id="PS00640">
    <property type="entry name" value="THIOL_PROTEASE_ASN"/>
    <property type="match status" value="1"/>
</dbReference>
<dbReference type="Pfam" id="PF00112">
    <property type="entry name" value="Peptidase_C1"/>
    <property type="match status" value="1"/>
</dbReference>
<name>A0ABR1BHN7_POLSC</name>
<dbReference type="PRINTS" id="PR00705">
    <property type="entry name" value="PAPAIN"/>
</dbReference>
<dbReference type="SMART" id="SM00645">
    <property type="entry name" value="Pept_C1"/>
    <property type="match status" value="1"/>
</dbReference>
<protein>
    <recommendedName>
        <fullName evidence="12">Cathepsin L</fullName>
    </recommendedName>
</protein>
<dbReference type="InterPro" id="IPR025660">
    <property type="entry name" value="Pept_his_AS"/>
</dbReference>
<dbReference type="InterPro" id="IPR013128">
    <property type="entry name" value="Peptidase_C1A"/>
</dbReference>
<evidence type="ECO:0000259" key="8">
    <source>
        <dbReference type="SMART" id="SM00645"/>
    </source>
</evidence>
<dbReference type="PANTHER" id="PTHR12411">
    <property type="entry name" value="CYSTEINE PROTEASE FAMILY C1-RELATED"/>
    <property type="match status" value="1"/>
</dbReference>
<dbReference type="InterPro" id="IPR000169">
    <property type="entry name" value="Pept_cys_AS"/>
</dbReference>
<sequence length="392" mass="44268">MHDKFIVSAQVRLRPTYYILLKNFLTNNITSFEIQFLLNSVSYYVWFFISDFTMKVFLVLAAVLFSARAVSFFDLVLEEWQLFKIQHNKTYASDTEEKFRMKIFMDNKHKVMQHNKQFEKGEVTYQLKLNKYSDMLHHEFIQTLNGFNKNKNKSETRALKGSYYIQPANVDIPDHINWIKLGAVTPVKDQGQCGSCWAFSSTGALEGQHFRKTNVLVSLSEQNLIDCSTKEGNDGCGGGLMDNAFEYVKDNKGIDTERSYPYKGVNERCRYSPANSGATDTGFVDIPSGSEEALKAAVATKGPISVAIDASSFAFHQYHSGVLVDHECKNKTMDLDHGVLVVGYGTDSKTGLDYWLVKNSWGLSWGDKGYIKMARNMDNMCGIATSASFPLV</sequence>
<feature type="domain" description="Peptidase C1A papain C-terminal" evidence="8">
    <location>
        <begin position="172"/>
        <end position="391"/>
    </location>
</feature>
<evidence type="ECO:0000313" key="11">
    <source>
        <dbReference type="Proteomes" id="UP001359485"/>
    </source>
</evidence>
<evidence type="ECO:0000256" key="2">
    <source>
        <dbReference type="ARBA" id="ARBA00022670"/>
    </source>
</evidence>
<dbReference type="InterPro" id="IPR025661">
    <property type="entry name" value="Pept_asp_AS"/>
</dbReference>
<keyword evidence="11" id="KW-1185">Reference proteome</keyword>
<dbReference type="SMART" id="SM00848">
    <property type="entry name" value="Inhibitor_I29"/>
    <property type="match status" value="1"/>
</dbReference>
<keyword evidence="7" id="KW-0812">Transmembrane</keyword>
<dbReference type="InterPro" id="IPR039417">
    <property type="entry name" value="Peptidase_C1A_papain-like"/>
</dbReference>
<feature type="transmembrane region" description="Helical" evidence="7">
    <location>
        <begin position="43"/>
        <end position="65"/>
    </location>
</feature>
<keyword evidence="5" id="KW-0865">Zymogen</keyword>
<gene>
    <name evidence="10" type="ORF">RUM44_013146</name>
</gene>
<keyword evidence="3" id="KW-0378">Hydrolase</keyword>
<keyword evidence="6" id="KW-1015">Disulfide bond</keyword>
<reference evidence="10 11" key="1">
    <citation type="submission" date="2023-09" db="EMBL/GenBank/DDBJ databases">
        <title>Genomes of two closely related lineages of the louse Polyplax serrata with different host specificities.</title>
        <authorList>
            <person name="Martinu J."/>
            <person name="Tarabai H."/>
            <person name="Stefka J."/>
            <person name="Hypsa V."/>
        </authorList>
    </citation>
    <scope>NUCLEOTIDE SEQUENCE [LARGE SCALE GENOMIC DNA]</scope>
    <source>
        <strain evidence="10">98ZLc_SE</strain>
    </source>
</reference>
<dbReference type="EMBL" id="JAWJWF010000001">
    <property type="protein sequence ID" value="KAK6641435.1"/>
    <property type="molecule type" value="Genomic_DNA"/>
</dbReference>
<dbReference type="SUPFAM" id="SSF54001">
    <property type="entry name" value="Cysteine proteinases"/>
    <property type="match status" value="1"/>
</dbReference>
<evidence type="ECO:0008006" key="12">
    <source>
        <dbReference type="Google" id="ProtNLM"/>
    </source>
</evidence>
<feature type="domain" description="Cathepsin propeptide inhibitor" evidence="9">
    <location>
        <begin position="80"/>
        <end position="140"/>
    </location>
</feature>
<evidence type="ECO:0000256" key="6">
    <source>
        <dbReference type="ARBA" id="ARBA00023157"/>
    </source>
</evidence>
<comment type="caution">
    <text evidence="10">The sequence shown here is derived from an EMBL/GenBank/DDBJ whole genome shotgun (WGS) entry which is preliminary data.</text>
</comment>
<dbReference type="InterPro" id="IPR013201">
    <property type="entry name" value="Prot_inhib_I29"/>
</dbReference>
<dbReference type="CDD" id="cd02248">
    <property type="entry name" value="Peptidase_C1A"/>
    <property type="match status" value="1"/>
</dbReference>
<keyword evidence="7" id="KW-0472">Membrane</keyword>
<evidence type="ECO:0000256" key="7">
    <source>
        <dbReference type="SAM" id="Phobius"/>
    </source>
</evidence>
<evidence type="ECO:0000256" key="5">
    <source>
        <dbReference type="ARBA" id="ARBA00023145"/>
    </source>
</evidence>
<evidence type="ECO:0000313" key="10">
    <source>
        <dbReference type="EMBL" id="KAK6641435.1"/>
    </source>
</evidence>
<dbReference type="PROSITE" id="PS00139">
    <property type="entry name" value="THIOL_PROTEASE_CYS"/>
    <property type="match status" value="1"/>
</dbReference>
<keyword evidence="4" id="KW-0788">Thiol protease</keyword>
<dbReference type="Gene3D" id="3.90.70.10">
    <property type="entry name" value="Cysteine proteinases"/>
    <property type="match status" value="1"/>
</dbReference>
<dbReference type="PROSITE" id="PS00639">
    <property type="entry name" value="THIOL_PROTEASE_HIS"/>
    <property type="match status" value="1"/>
</dbReference>
<evidence type="ECO:0000259" key="9">
    <source>
        <dbReference type="SMART" id="SM00848"/>
    </source>
</evidence>
<keyword evidence="7" id="KW-1133">Transmembrane helix</keyword>
<dbReference type="Proteomes" id="UP001359485">
    <property type="component" value="Unassembled WGS sequence"/>
</dbReference>